<proteinExistence type="predicted"/>
<gene>
    <name evidence="1" type="ORF">ACFO8Q_08900</name>
</gene>
<organism evidence="1 2">
    <name type="scientific">Effusibacillus consociatus</name>
    <dbReference type="NCBI Taxonomy" id="1117041"/>
    <lineage>
        <taxon>Bacteria</taxon>
        <taxon>Bacillati</taxon>
        <taxon>Bacillota</taxon>
        <taxon>Bacilli</taxon>
        <taxon>Bacillales</taxon>
        <taxon>Alicyclobacillaceae</taxon>
        <taxon>Effusibacillus</taxon>
    </lineage>
</organism>
<keyword evidence="2" id="KW-1185">Reference proteome</keyword>
<accession>A0ABV9PZK5</accession>
<evidence type="ECO:0000313" key="1">
    <source>
        <dbReference type="EMBL" id="MFC4767479.1"/>
    </source>
</evidence>
<dbReference type="EMBL" id="JBHSHC010000064">
    <property type="protein sequence ID" value="MFC4767479.1"/>
    <property type="molecule type" value="Genomic_DNA"/>
</dbReference>
<comment type="caution">
    <text evidence="1">The sequence shown here is derived from an EMBL/GenBank/DDBJ whole genome shotgun (WGS) entry which is preliminary data.</text>
</comment>
<dbReference type="RefSeq" id="WP_380025402.1">
    <property type="nucleotide sequence ID" value="NZ_JBHSHC010000064.1"/>
</dbReference>
<name>A0ABV9PZK5_9BACL</name>
<reference evidence="2" key="1">
    <citation type="journal article" date="2019" name="Int. J. Syst. Evol. Microbiol.">
        <title>The Global Catalogue of Microorganisms (GCM) 10K type strain sequencing project: providing services to taxonomists for standard genome sequencing and annotation.</title>
        <authorList>
            <consortium name="The Broad Institute Genomics Platform"/>
            <consortium name="The Broad Institute Genome Sequencing Center for Infectious Disease"/>
            <person name="Wu L."/>
            <person name="Ma J."/>
        </authorList>
    </citation>
    <scope>NUCLEOTIDE SEQUENCE [LARGE SCALE GENOMIC DNA]</scope>
    <source>
        <strain evidence="2">WYCCWR 12678</strain>
    </source>
</reference>
<protein>
    <submittedName>
        <fullName evidence="1">Uncharacterized protein</fullName>
    </submittedName>
</protein>
<sequence length="61" mass="6676">MKYKNVLLAAVLAGGLGTGIAISTQDAQAEKPKFMPIMAHEKIGNTKEGVLKYKKERFIVK</sequence>
<evidence type="ECO:0000313" key="2">
    <source>
        <dbReference type="Proteomes" id="UP001596002"/>
    </source>
</evidence>
<dbReference type="Proteomes" id="UP001596002">
    <property type="component" value="Unassembled WGS sequence"/>
</dbReference>